<organism evidence="12 13">
    <name type="scientific">Shewanella corallii</name>
    <dbReference type="NCBI Taxonomy" id="560080"/>
    <lineage>
        <taxon>Bacteria</taxon>
        <taxon>Pseudomonadati</taxon>
        <taxon>Pseudomonadota</taxon>
        <taxon>Gammaproteobacteria</taxon>
        <taxon>Alteromonadales</taxon>
        <taxon>Shewanellaceae</taxon>
        <taxon>Shewanella</taxon>
    </lineage>
</organism>
<dbReference type="Gene3D" id="2.40.170.20">
    <property type="entry name" value="TonB-dependent receptor, beta-barrel domain"/>
    <property type="match status" value="1"/>
</dbReference>
<feature type="domain" description="TonB-dependent receptor-like beta-barrel" evidence="10">
    <location>
        <begin position="548"/>
        <end position="957"/>
    </location>
</feature>
<keyword evidence="3 8" id="KW-1134">Transmembrane beta strand</keyword>
<dbReference type="PROSITE" id="PS52016">
    <property type="entry name" value="TONB_DEPENDENT_REC_3"/>
    <property type="match status" value="1"/>
</dbReference>
<comment type="subcellular location">
    <subcellularLocation>
        <location evidence="1 8">Cell outer membrane</location>
        <topology evidence="1 8">Multi-pass membrane protein</topology>
    </subcellularLocation>
</comment>
<evidence type="ECO:0000256" key="7">
    <source>
        <dbReference type="ARBA" id="ARBA00023237"/>
    </source>
</evidence>
<keyword evidence="2 8" id="KW-0813">Transport</keyword>
<dbReference type="PANTHER" id="PTHR47234:SF2">
    <property type="entry name" value="TONB-DEPENDENT RECEPTOR"/>
    <property type="match status" value="1"/>
</dbReference>
<dbReference type="InterPro" id="IPR012910">
    <property type="entry name" value="Plug_dom"/>
</dbReference>
<evidence type="ECO:0000256" key="1">
    <source>
        <dbReference type="ARBA" id="ARBA00004571"/>
    </source>
</evidence>
<protein>
    <submittedName>
        <fullName evidence="12">TonB-dependent receptor</fullName>
    </submittedName>
</protein>
<reference evidence="12 13" key="1">
    <citation type="submission" date="2022-01" db="EMBL/GenBank/DDBJ databases">
        <title>Whole genome-based taxonomy of the Shewanellaceae.</title>
        <authorList>
            <person name="Martin-Rodriguez A.J."/>
        </authorList>
    </citation>
    <scope>NUCLEOTIDE SEQUENCE [LARGE SCALE GENOMIC DNA]</scope>
    <source>
        <strain evidence="12 13">DSM 21332</strain>
    </source>
</reference>
<feature type="domain" description="TonB-dependent receptor plug" evidence="11">
    <location>
        <begin position="55"/>
        <end position="170"/>
    </location>
</feature>
<keyword evidence="4 8" id="KW-0812">Transmembrane</keyword>
<dbReference type="RefSeq" id="WP_249248226.1">
    <property type="nucleotide sequence ID" value="NZ_JAKIKT010000002.1"/>
</dbReference>
<dbReference type="EMBL" id="JAKIKT010000002">
    <property type="protein sequence ID" value="MCL2913472.1"/>
    <property type="molecule type" value="Genomic_DNA"/>
</dbReference>
<dbReference type="InterPro" id="IPR037066">
    <property type="entry name" value="Plug_dom_sf"/>
</dbReference>
<dbReference type="InterPro" id="IPR039426">
    <property type="entry name" value="TonB-dep_rcpt-like"/>
</dbReference>
<dbReference type="SUPFAM" id="SSF56935">
    <property type="entry name" value="Porins"/>
    <property type="match status" value="1"/>
</dbReference>
<sequence>MKSDISKVSSAAKHVATAVSGTLLCMTNVVFAEEQPERIEVTGSRIKQDSSLMSTPTTVIDADAIAQTGVTNIGELMNTLPALVAGITSTINNSTSSSFNPNNAGLELANLRGLGTNRTLVLVDGRRHVASSAGTAAVDMSSIPAPLIERIEVITGGASAIYGSDAVTGVVNFIMKKEFEGFQVNARYGQTSQSDGKEKDMSITWGTDFADTKGNLMAYVGYSDSEEIPLTARSYTNVNPSFRPNPMNTGPNDGIPDNLYFADARFQALSSEGLFYVPNENYFFDGIFEIADAPVPTFADDPIPFPFGRVGYDTYAIDRDTGNFRDFVGGKNCQVVPCDGGDGFRTNETGTLKTPSERLQFYLSGNYQITENHQLFSEAKYNKTESFVSGQASVFHDDNFGPLIKITKDNPFRPQALVDLMTERNLNSVALAVVGLPARNHNTRETTQFTVGAEGFFSDFEYNSYVQHGQVKGELISSDLLNERYYRALDAVADASGNAVCRDQSDPACVAYNPINRLASDEAKAYVGVDLKTEEEIAQTIASFVISGSLFDNASIPVNFASGIEYRYESSESTPDALTQAIDPDGIGSGLVGSMTGPSREENSFQRPTEGSYHATDVFTELQMDLLGDLPGMDNLSLELAARYSKHSIVGGDLSYKTGINWAVFDDLTLRSTYSKAVRAPNISELFQPETIGGTRMTDPCHFTRNNDVPNRLANCQALGLPADFDSIKAEAGTRRVLSKGNTDLKSEEAYTTTVGIAYRPSNHLTMAVDYWDIDIEDAITTFDVNDILSNCVDGAQLNQEFCKFIERDNEKQISLVSTQNINAAKFRATGVDFEFNYLLDFEQAGEVKLGLTSSYVDRYEFQNNSEDPSDIDSLAGDLGRPRVRGNLNINYRLNDFTANWRAVYVGETYFNKTFANQPEYAPEGFENKVDAVTYHNLQLSYSLMDQYRLYAGVDNIFDKEPQLLPGVATGQILYDNLGRRFYAGVNLKF</sequence>
<dbReference type="InterPro" id="IPR000531">
    <property type="entry name" value="Beta-barrel_TonB"/>
</dbReference>
<evidence type="ECO:0000259" key="10">
    <source>
        <dbReference type="Pfam" id="PF00593"/>
    </source>
</evidence>
<keyword evidence="7 8" id="KW-0998">Cell outer membrane</keyword>
<gene>
    <name evidence="12" type="ORF">L2725_06675</name>
</gene>
<comment type="similarity">
    <text evidence="8 9">Belongs to the TonB-dependent receptor family.</text>
</comment>
<dbReference type="Pfam" id="PF00593">
    <property type="entry name" value="TonB_dep_Rec_b-barrel"/>
    <property type="match status" value="1"/>
</dbReference>
<name>A0ABT0N4Z5_9GAMM</name>
<evidence type="ECO:0000256" key="6">
    <source>
        <dbReference type="ARBA" id="ARBA00023136"/>
    </source>
</evidence>
<dbReference type="Gene3D" id="2.170.130.10">
    <property type="entry name" value="TonB-dependent receptor, plug domain"/>
    <property type="match status" value="1"/>
</dbReference>
<evidence type="ECO:0000313" key="13">
    <source>
        <dbReference type="Proteomes" id="UP001202831"/>
    </source>
</evidence>
<keyword evidence="12" id="KW-0675">Receptor</keyword>
<evidence type="ECO:0000256" key="4">
    <source>
        <dbReference type="ARBA" id="ARBA00022692"/>
    </source>
</evidence>
<dbReference type="Pfam" id="PF07715">
    <property type="entry name" value="Plug"/>
    <property type="match status" value="1"/>
</dbReference>
<comment type="caution">
    <text evidence="12">The sequence shown here is derived from an EMBL/GenBank/DDBJ whole genome shotgun (WGS) entry which is preliminary data.</text>
</comment>
<keyword evidence="13" id="KW-1185">Reference proteome</keyword>
<evidence type="ECO:0000256" key="2">
    <source>
        <dbReference type="ARBA" id="ARBA00022448"/>
    </source>
</evidence>
<dbReference type="InterPro" id="IPR036942">
    <property type="entry name" value="Beta-barrel_TonB_sf"/>
</dbReference>
<keyword evidence="6 8" id="KW-0472">Membrane</keyword>
<evidence type="ECO:0000256" key="3">
    <source>
        <dbReference type="ARBA" id="ARBA00022452"/>
    </source>
</evidence>
<evidence type="ECO:0000259" key="11">
    <source>
        <dbReference type="Pfam" id="PF07715"/>
    </source>
</evidence>
<evidence type="ECO:0000256" key="8">
    <source>
        <dbReference type="PROSITE-ProRule" id="PRU01360"/>
    </source>
</evidence>
<evidence type="ECO:0000256" key="9">
    <source>
        <dbReference type="RuleBase" id="RU003357"/>
    </source>
</evidence>
<dbReference type="Proteomes" id="UP001202831">
    <property type="component" value="Unassembled WGS sequence"/>
</dbReference>
<dbReference type="PANTHER" id="PTHR47234">
    <property type="match status" value="1"/>
</dbReference>
<accession>A0ABT0N4Z5</accession>
<evidence type="ECO:0000256" key="5">
    <source>
        <dbReference type="ARBA" id="ARBA00023077"/>
    </source>
</evidence>
<keyword evidence="5 9" id="KW-0798">TonB box</keyword>
<proteinExistence type="inferred from homology"/>
<evidence type="ECO:0000313" key="12">
    <source>
        <dbReference type="EMBL" id="MCL2913472.1"/>
    </source>
</evidence>